<keyword evidence="2" id="KW-0472">Membrane</keyword>
<evidence type="ECO:0000256" key="1">
    <source>
        <dbReference type="SAM" id="MobiDB-lite"/>
    </source>
</evidence>
<feature type="region of interest" description="Disordered" evidence="1">
    <location>
        <begin position="67"/>
        <end position="94"/>
    </location>
</feature>
<comment type="caution">
    <text evidence="3">The sequence shown here is derived from an EMBL/GenBank/DDBJ whole genome shotgun (WGS) entry which is preliminary data.</text>
</comment>
<keyword evidence="4" id="KW-1185">Reference proteome</keyword>
<feature type="transmembrane region" description="Helical" evidence="2">
    <location>
        <begin position="42"/>
        <end position="64"/>
    </location>
</feature>
<feature type="compositionally biased region" description="Low complexity" evidence="1">
    <location>
        <begin position="79"/>
        <end position="90"/>
    </location>
</feature>
<gene>
    <name evidence="3" type="ORF">Voc01_021850</name>
</gene>
<protein>
    <submittedName>
        <fullName evidence="3">Uncharacterized protein</fullName>
    </submittedName>
</protein>
<dbReference type="Proteomes" id="UP000635606">
    <property type="component" value="Unassembled WGS sequence"/>
</dbReference>
<evidence type="ECO:0000313" key="4">
    <source>
        <dbReference type="Proteomes" id="UP000635606"/>
    </source>
</evidence>
<reference evidence="3" key="1">
    <citation type="submission" date="2021-01" db="EMBL/GenBank/DDBJ databases">
        <title>Whole genome shotgun sequence of Virgisporangium ochraceum NBRC 16418.</title>
        <authorList>
            <person name="Komaki H."/>
            <person name="Tamura T."/>
        </authorList>
    </citation>
    <scope>NUCLEOTIDE SEQUENCE</scope>
    <source>
        <strain evidence="3">NBRC 16418</strain>
    </source>
</reference>
<organism evidence="3 4">
    <name type="scientific">Virgisporangium ochraceum</name>
    <dbReference type="NCBI Taxonomy" id="65505"/>
    <lineage>
        <taxon>Bacteria</taxon>
        <taxon>Bacillati</taxon>
        <taxon>Actinomycetota</taxon>
        <taxon>Actinomycetes</taxon>
        <taxon>Micromonosporales</taxon>
        <taxon>Micromonosporaceae</taxon>
        <taxon>Virgisporangium</taxon>
    </lineage>
</organism>
<name>A0A8J3ZSJ9_9ACTN</name>
<accession>A0A8J3ZSJ9</accession>
<sequence>MVDHEERISATLRAVSDDLRARPTLLAEVRTGALRRQRRRRVAGGAAIAAAAVLVASAVAAGGLRSVAGPERPLGTHVSTSPSPTASRSAEVAAPGTCRIDRLPVPEGHPRSLVTGGDPTGRFLVGRAYGSTGFVARHPLLIWDDGVPTRVDMPGDDEAFDDITSTGMAVGSAFTGRDTQSAFVYRDGKLTRLRAPAGSVQARAVAENGTIVGNLGGGSEPYQPLVWSGPDGEAQFLPLPDGFPEGETVDVDDDGTVLAKVSVAGSRGPDGGDHAHVWAPDGSGRLLPMPEVGGKPAQTFWPISIHDGVVFGRAARPIGSGGVSFDSFLFNLRTGTYTPLTHAFGLVGTSEGWIVGQEWDGPFVAAPGGRAPLPMLVPLSEDPVTRLMNMAVHISADGTVIGGQAVDDKSQIQAVRWRCTKVV</sequence>
<keyword evidence="2" id="KW-0812">Transmembrane</keyword>
<proteinExistence type="predicted"/>
<evidence type="ECO:0000256" key="2">
    <source>
        <dbReference type="SAM" id="Phobius"/>
    </source>
</evidence>
<dbReference type="AlphaFoldDB" id="A0A8J3ZSJ9"/>
<evidence type="ECO:0000313" key="3">
    <source>
        <dbReference type="EMBL" id="GIJ67268.1"/>
    </source>
</evidence>
<dbReference type="EMBL" id="BOPH01000024">
    <property type="protein sequence ID" value="GIJ67268.1"/>
    <property type="molecule type" value="Genomic_DNA"/>
</dbReference>
<keyword evidence="2" id="KW-1133">Transmembrane helix</keyword>
<dbReference type="RefSeq" id="WP_203927226.1">
    <property type="nucleotide sequence ID" value="NZ_BOPH01000024.1"/>
</dbReference>